<reference evidence="1" key="2">
    <citation type="journal article" date="2024" name="Plant">
        <title>Genomic evolution and insights into agronomic trait innovations of Sesamum species.</title>
        <authorList>
            <person name="Miao H."/>
            <person name="Wang L."/>
            <person name="Qu L."/>
            <person name="Liu H."/>
            <person name="Sun Y."/>
            <person name="Le M."/>
            <person name="Wang Q."/>
            <person name="Wei S."/>
            <person name="Zheng Y."/>
            <person name="Lin W."/>
            <person name="Duan Y."/>
            <person name="Cao H."/>
            <person name="Xiong S."/>
            <person name="Wang X."/>
            <person name="Wei L."/>
            <person name="Li C."/>
            <person name="Ma Q."/>
            <person name="Ju M."/>
            <person name="Zhao R."/>
            <person name="Li G."/>
            <person name="Mu C."/>
            <person name="Tian Q."/>
            <person name="Mei H."/>
            <person name="Zhang T."/>
            <person name="Gao T."/>
            <person name="Zhang H."/>
        </authorList>
    </citation>
    <scope>NUCLEOTIDE SEQUENCE</scope>
    <source>
        <strain evidence="1">KEN1</strain>
    </source>
</reference>
<comment type="caution">
    <text evidence="1">The sequence shown here is derived from an EMBL/GenBank/DDBJ whole genome shotgun (WGS) entry which is preliminary data.</text>
</comment>
<dbReference type="EMBL" id="JACGWN010000001">
    <property type="protein sequence ID" value="KAL0461899.1"/>
    <property type="molecule type" value="Genomic_DNA"/>
</dbReference>
<dbReference type="PANTHER" id="PTHR33116:SF84">
    <property type="entry name" value="RNA-DIRECTED DNA POLYMERASE"/>
    <property type="match status" value="1"/>
</dbReference>
<organism evidence="1">
    <name type="scientific">Sesamum latifolium</name>
    <dbReference type="NCBI Taxonomy" id="2727402"/>
    <lineage>
        <taxon>Eukaryota</taxon>
        <taxon>Viridiplantae</taxon>
        <taxon>Streptophyta</taxon>
        <taxon>Embryophyta</taxon>
        <taxon>Tracheophyta</taxon>
        <taxon>Spermatophyta</taxon>
        <taxon>Magnoliopsida</taxon>
        <taxon>eudicotyledons</taxon>
        <taxon>Gunneridae</taxon>
        <taxon>Pentapetalae</taxon>
        <taxon>asterids</taxon>
        <taxon>lamiids</taxon>
        <taxon>Lamiales</taxon>
        <taxon>Pedaliaceae</taxon>
        <taxon>Sesamum</taxon>
    </lineage>
</organism>
<reference evidence="1" key="1">
    <citation type="submission" date="2020-06" db="EMBL/GenBank/DDBJ databases">
        <authorList>
            <person name="Li T."/>
            <person name="Hu X."/>
            <person name="Zhang T."/>
            <person name="Song X."/>
            <person name="Zhang H."/>
            <person name="Dai N."/>
            <person name="Sheng W."/>
            <person name="Hou X."/>
            <person name="Wei L."/>
        </authorList>
    </citation>
    <scope>NUCLEOTIDE SEQUENCE</scope>
    <source>
        <strain evidence="1">KEN1</strain>
        <tissue evidence="1">Leaf</tissue>
    </source>
</reference>
<dbReference type="PANTHER" id="PTHR33116">
    <property type="entry name" value="REVERSE TRANSCRIPTASE ZINC-BINDING DOMAIN-CONTAINING PROTEIN-RELATED-RELATED"/>
    <property type="match status" value="1"/>
</dbReference>
<name>A0AAW2Y829_9LAMI</name>
<proteinExistence type="predicted"/>
<accession>A0AAW2Y829</accession>
<evidence type="ECO:0000313" key="1">
    <source>
        <dbReference type="EMBL" id="KAL0461899.1"/>
    </source>
</evidence>
<sequence>MPPDLCRAVTPADVKLAIFQINDDKAPGPDGYTLCFFKKAWNIVGDLVCRAVMDFFRSGGMLRQLNHTITPLCPNSSTLPQLLIIDRFRVAIKWSDSTRGSGFHLVVPSTSTYVRLLTRSHGRFSPESSTGMASPHFLSLGLSNDPFLFSDIEWLPTWIFPWEERSTARRPDVTDSLPSLHGVLFMTDQEEYNKLRLQLPPEMLEASIENDVLDEILARTEFARSEMPVRYLGIPLAAKRLSATDFSPFVDQIASCIRKWTAKSLSFTGWLKLIRLVIQSVECFWLQVFPLPATVIEKIHRLYRALL</sequence>
<gene>
    <name evidence="1" type="ORF">Slati_0077500</name>
</gene>
<dbReference type="AlphaFoldDB" id="A0AAW2Y829"/>
<protein>
    <submittedName>
        <fullName evidence="1">Uncharacterized protein</fullName>
    </submittedName>
</protein>